<keyword evidence="2" id="KW-0131">Cell cycle</keyword>
<name>A0ABU8Q6L8_9SPHN</name>
<feature type="compositionally biased region" description="Pro residues" evidence="1">
    <location>
        <begin position="71"/>
        <end position="82"/>
    </location>
</feature>
<evidence type="ECO:0000313" key="3">
    <source>
        <dbReference type="Proteomes" id="UP001380365"/>
    </source>
</evidence>
<dbReference type="InterPro" id="IPR007838">
    <property type="entry name" value="Cell_div_ZapA-like"/>
</dbReference>
<keyword evidence="3" id="KW-1185">Reference proteome</keyword>
<proteinExistence type="predicted"/>
<evidence type="ECO:0000256" key="1">
    <source>
        <dbReference type="SAM" id="MobiDB-lite"/>
    </source>
</evidence>
<dbReference type="RefSeq" id="WP_132881982.1">
    <property type="nucleotide sequence ID" value="NZ_JBBGZA010000001.1"/>
</dbReference>
<dbReference type="Pfam" id="PF05164">
    <property type="entry name" value="ZapA"/>
    <property type="match status" value="1"/>
</dbReference>
<comment type="caution">
    <text evidence="2">The sequence shown here is derived from an EMBL/GenBank/DDBJ whole genome shotgun (WGS) entry which is preliminary data.</text>
</comment>
<reference evidence="2 3" key="1">
    <citation type="submission" date="2023-12" db="EMBL/GenBank/DDBJ databases">
        <title>Gut-associated functions are favored during microbiome assembly across C. elegans life.</title>
        <authorList>
            <person name="Zimmermann J."/>
        </authorList>
    </citation>
    <scope>NUCLEOTIDE SEQUENCE [LARGE SCALE GENOMIC DNA]</scope>
    <source>
        <strain evidence="2 3">JUb134</strain>
    </source>
</reference>
<protein>
    <submittedName>
        <fullName evidence="2">Cell division protein ZapA</fullName>
    </submittedName>
</protein>
<sequence length="116" mass="12382">MAQVSFTIANRSHSVACRDGEEPHLLALVERLQRHAPAAMRASAGTSAERTLLLIALMLADELDERDRTPATPPAAPAPEPAAPVQEPELPQDLLDEIAERLEAVAAALEDHGHVA</sequence>
<dbReference type="SUPFAM" id="SSF102829">
    <property type="entry name" value="Cell division protein ZapA-like"/>
    <property type="match status" value="1"/>
</dbReference>
<dbReference type="Proteomes" id="UP001380365">
    <property type="component" value="Unassembled WGS sequence"/>
</dbReference>
<dbReference type="EMBL" id="JBBGZA010000001">
    <property type="protein sequence ID" value="MEJ5095157.1"/>
    <property type="molecule type" value="Genomic_DNA"/>
</dbReference>
<organism evidence="2 3">
    <name type="scientific">Sphingomonas molluscorum</name>
    <dbReference type="NCBI Taxonomy" id="418184"/>
    <lineage>
        <taxon>Bacteria</taxon>
        <taxon>Pseudomonadati</taxon>
        <taxon>Pseudomonadota</taxon>
        <taxon>Alphaproteobacteria</taxon>
        <taxon>Sphingomonadales</taxon>
        <taxon>Sphingomonadaceae</taxon>
        <taxon>Sphingomonas</taxon>
    </lineage>
</organism>
<evidence type="ECO:0000313" key="2">
    <source>
        <dbReference type="EMBL" id="MEJ5095157.1"/>
    </source>
</evidence>
<accession>A0ABU8Q6L8</accession>
<keyword evidence="2" id="KW-0132">Cell division</keyword>
<feature type="region of interest" description="Disordered" evidence="1">
    <location>
        <begin position="64"/>
        <end position="92"/>
    </location>
</feature>
<dbReference type="GO" id="GO:0051301">
    <property type="term" value="P:cell division"/>
    <property type="evidence" value="ECO:0007669"/>
    <property type="project" value="UniProtKB-KW"/>
</dbReference>
<gene>
    <name evidence="2" type="ORF">WH159_11490</name>
</gene>
<dbReference type="InterPro" id="IPR036192">
    <property type="entry name" value="Cell_div_ZapA-like_sf"/>
</dbReference>